<keyword evidence="1" id="KW-0472">Membrane</keyword>
<evidence type="ECO:0000313" key="3">
    <source>
        <dbReference type="Proteomes" id="UP000092124"/>
    </source>
</evidence>
<gene>
    <name evidence="2" type="ORF">A6R68_09938</name>
</gene>
<reference evidence="2 3" key="1">
    <citation type="submission" date="2016-06" db="EMBL/GenBank/DDBJ databases">
        <title>The Draft Genome Sequence and Annotation of the Desert Woodrat Neotoma lepida.</title>
        <authorList>
            <person name="Campbell M."/>
            <person name="Oakeson K.F."/>
            <person name="Yandell M."/>
            <person name="Halpert J.R."/>
            <person name="Dearing D."/>
        </authorList>
    </citation>
    <scope>NUCLEOTIDE SEQUENCE [LARGE SCALE GENOMIC DNA]</scope>
    <source>
        <strain evidence="2">417</strain>
        <tissue evidence="2">Liver</tissue>
    </source>
</reference>
<dbReference type="InterPro" id="IPR013780">
    <property type="entry name" value="Glyco_hydro_b"/>
</dbReference>
<accession>A0A1A6G0K7</accession>
<dbReference type="STRING" id="56216.A0A1A6G0K7"/>
<feature type="transmembrane region" description="Helical" evidence="1">
    <location>
        <begin position="7"/>
        <end position="26"/>
    </location>
</feature>
<dbReference type="AlphaFoldDB" id="A0A1A6G0K7"/>
<dbReference type="SUPFAM" id="SSF74650">
    <property type="entry name" value="Galactose mutarotase-like"/>
    <property type="match status" value="1"/>
</dbReference>
<protein>
    <submittedName>
        <fullName evidence="2">Uncharacterized protein</fullName>
    </submittedName>
</protein>
<keyword evidence="1" id="KW-0812">Transmembrane</keyword>
<organism evidence="2 3">
    <name type="scientific">Neotoma lepida</name>
    <name type="common">Desert woodrat</name>
    <dbReference type="NCBI Taxonomy" id="56216"/>
    <lineage>
        <taxon>Eukaryota</taxon>
        <taxon>Metazoa</taxon>
        <taxon>Chordata</taxon>
        <taxon>Craniata</taxon>
        <taxon>Vertebrata</taxon>
        <taxon>Euteleostomi</taxon>
        <taxon>Mammalia</taxon>
        <taxon>Eutheria</taxon>
        <taxon>Euarchontoglires</taxon>
        <taxon>Glires</taxon>
        <taxon>Rodentia</taxon>
        <taxon>Myomorpha</taxon>
        <taxon>Muroidea</taxon>
        <taxon>Cricetidae</taxon>
        <taxon>Neotominae</taxon>
        <taxon>Neotoma</taxon>
    </lineage>
</organism>
<comment type="caution">
    <text evidence="2">The sequence shown here is derived from an EMBL/GenBank/DDBJ whole genome shotgun (WGS) entry which is preliminary data.</text>
</comment>
<proteinExistence type="predicted"/>
<evidence type="ECO:0000256" key="1">
    <source>
        <dbReference type="SAM" id="Phobius"/>
    </source>
</evidence>
<keyword evidence="3" id="KW-1185">Reference proteome</keyword>
<dbReference type="EMBL" id="LZPO01110090">
    <property type="protein sequence ID" value="OBS58937.1"/>
    <property type="molecule type" value="Genomic_DNA"/>
</dbReference>
<dbReference type="Gene3D" id="2.60.40.1180">
    <property type="entry name" value="Golgi alpha-mannosidase II"/>
    <property type="match status" value="1"/>
</dbReference>
<keyword evidence="1" id="KW-1133">Transmembrane helix</keyword>
<dbReference type="GO" id="GO:0005975">
    <property type="term" value="P:carbohydrate metabolic process"/>
    <property type="evidence" value="ECO:0007669"/>
    <property type="project" value="InterPro"/>
</dbReference>
<dbReference type="GO" id="GO:0030246">
    <property type="term" value="F:carbohydrate binding"/>
    <property type="evidence" value="ECO:0007669"/>
    <property type="project" value="InterPro"/>
</dbReference>
<sequence length="83" mass="9416">IDMSIRVAFRFFPLLKSIILLFGNLIDRYLVVYNPFEQERDSVVSICVNSATVQVLSDSGKPMEIQVSAVWNDARTVSQTAYE</sequence>
<feature type="non-terminal residue" evidence="2">
    <location>
        <position position="83"/>
    </location>
</feature>
<dbReference type="GO" id="GO:0003824">
    <property type="term" value="F:catalytic activity"/>
    <property type="evidence" value="ECO:0007669"/>
    <property type="project" value="InterPro"/>
</dbReference>
<dbReference type="Proteomes" id="UP000092124">
    <property type="component" value="Unassembled WGS sequence"/>
</dbReference>
<name>A0A1A6G0K7_NEOLE</name>
<feature type="non-terminal residue" evidence="2">
    <location>
        <position position="1"/>
    </location>
</feature>
<dbReference type="InterPro" id="IPR011013">
    <property type="entry name" value="Gal_mutarotase_sf_dom"/>
</dbReference>
<evidence type="ECO:0000313" key="2">
    <source>
        <dbReference type="EMBL" id="OBS58937.1"/>
    </source>
</evidence>